<dbReference type="Pfam" id="PF00025">
    <property type="entry name" value="Arf"/>
    <property type="match status" value="1"/>
</dbReference>
<organism evidence="3 4">
    <name type="scientific">Candidatus Lokiarchaeum ossiferum</name>
    <dbReference type="NCBI Taxonomy" id="2951803"/>
    <lineage>
        <taxon>Archaea</taxon>
        <taxon>Promethearchaeati</taxon>
        <taxon>Promethearchaeota</taxon>
        <taxon>Promethearchaeia</taxon>
        <taxon>Promethearchaeales</taxon>
        <taxon>Promethearchaeaceae</taxon>
        <taxon>Candidatus Lokiarchaeum</taxon>
    </lineage>
</organism>
<dbReference type="Proteomes" id="UP001208689">
    <property type="component" value="Chromosome"/>
</dbReference>
<dbReference type="EMBL" id="CP104013">
    <property type="protein sequence ID" value="UYP48309.1"/>
    <property type="molecule type" value="Genomic_DNA"/>
</dbReference>
<keyword evidence="4" id="KW-1185">Reference proteome</keyword>
<dbReference type="Gene3D" id="3.40.50.300">
    <property type="entry name" value="P-loop containing nucleotide triphosphate hydrolases"/>
    <property type="match status" value="1"/>
</dbReference>
<keyword evidence="2" id="KW-0342">GTP-binding</keyword>
<evidence type="ECO:0000256" key="2">
    <source>
        <dbReference type="ARBA" id="ARBA00023134"/>
    </source>
</evidence>
<dbReference type="PANTHER" id="PTHR42708">
    <property type="entry name" value="ATP/GTP-BINDING PROTEIN-RELATED"/>
    <property type="match status" value="1"/>
</dbReference>
<evidence type="ECO:0000313" key="3">
    <source>
        <dbReference type="EMBL" id="UYP48309.1"/>
    </source>
</evidence>
<reference evidence="3" key="1">
    <citation type="submission" date="2022-09" db="EMBL/GenBank/DDBJ databases">
        <title>Actin cytoskeleton and complex cell architecture in an #Asgard archaeon.</title>
        <authorList>
            <person name="Ponce Toledo R.I."/>
            <person name="Schleper C."/>
            <person name="Rodrigues Oliveira T."/>
            <person name="Wollweber F."/>
            <person name="Xu J."/>
            <person name="Rittmann S."/>
            <person name="Klingl A."/>
            <person name="Pilhofer M."/>
        </authorList>
    </citation>
    <scope>NUCLEOTIDE SEQUENCE</scope>
    <source>
        <strain evidence="3">B-35</strain>
    </source>
</reference>
<keyword evidence="1" id="KW-0547">Nucleotide-binding</keyword>
<evidence type="ECO:0000256" key="1">
    <source>
        <dbReference type="ARBA" id="ARBA00022741"/>
    </source>
</evidence>
<sequence>MCPSRRADNTLVFKIVFWGPSMGGKTCALGWIYEKEGLASGKLQSITDPTGRTLFFDRVVARVSNVVFQCYTVAGQRRHKYQRKTVLKGSDAVIFTWDSSADQWEENLYSLKELLKFYGPKVMAGADGNAEVPLVLMANKRDVPNPTPIDKIREVLNAAKLSNVLIYETIAITGVNVKRAFVFAAREAVLRHYMRLQSGGQTTGPKGEI</sequence>
<proteinExistence type="predicted"/>
<dbReference type="PANTHER" id="PTHR42708:SF1">
    <property type="entry name" value="GLIDING MOTILITY PROTEIN MGLA"/>
    <property type="match status" value="1"/>
</dbReference>
<dbReference type="PROSITE" id="PS51419">
    <property type="entry name" value="RAB"/>
    <property type="match status" value="1"/>
</dbReference>
<dbReference type="InterPro" id="IPR052705">
    <property type="entry name" value="Gliding_Motility_GTPase"/>
</dbReference>
<evidence type="ECO:0000313" key="4">
    <source>
        <dbReference type="Proteomes" id="UP001208689"/>
    </source>
</evidence>
<accession>A0ABY6HXQ7</accession>
<dbReference type="InterPro" id="IPR027417">
    <property type="entry name" value="P-loop_NTPase"/>
</dbReference>
<dbReference type="PRINTS" id="PR00449">
    <property type="entry name" value="RASTRNSFRMNG"/>
</dbReference>
<protein>
    <submittedName>
        <fullName evidence="3">Uncharacterized protein</fullName>
    </submittedName>
</protein>
<dbReference type="InterPro" id="IPR006689">
    <property type="entry name" value="Small_GTPase_ARF/SAR"/>
</dbReference>
<gene>
    <name evidence="3" type="ORF">NEF87_004594</name>
</gene>
<name>A0ABY6HXQ7_9ARCH</name>
<dbReference type="SUPFAM" id="SSF52540">
    <property type="entry name" value="P-loop containing nucleoside triphosphate hydrolases"/>
    <property type="match status" value="1"/>
</dbReference>